<evidence type="ECO:0000313" key="2">
    <source>
        <dbReference type="Proteomes" id="UP001551584"/>
    </source>
</evidence>
<dbReference type="EMBL" id="JBEZNA010000005">
    <property type="protein sequence ID" value="MEU9576396.1"/>
    <property type="molecule type" value="Genomic_DNA"/>
</dbReference>
<keyword evidence="2" id="KW-1185">Reference proteome</keyword>
<comment type="caution">
    <text evidence="1">The sequence shown here is derived from an EMBL/GenBank/DDBJ whole genome shotgun (WGS) entry which is preliminary data.</text>
</comment>
<organism evidence="1 2">
    <name type="scientific">Streptomyces chilikensis</name>
    <dbReference type="NCBI Taxonomy" id="1194079"/>
    <lineage>
        <taxon>Bacteria</taxon>
        <taxon>Bacillati</taxon>
        <taxon>Actinomycetota</taxon>
        <taxon>Actinomycetes</taxon>
        <taxon>Kitasatosporales</taxon>
        <taxon>Streptomycetaceae</taxon>
        <taxon>Streptomyces</taxon>
    </lineage>
</organism>
<sequence length="166" mass="17574">MDQRHVLTGVAEKEKIDRKGAELTHQLTPLHTPRTAVTFEKGSRAGDAEHALRSLAVLIGEANADDDGVSTEFTNVHRAAPDLDNGSTAIDGVGTFVQYAWVRQVTADFRHTCGDGKPVTGRATGWVIDGSGTLECSAPIEDAKKEEPALDAARLSCGPDAPAART</sequence>
<evidence type="ECO:0000313" key="1">
    <source>
        <dbReference type="EMBL" id="MEU9576396.1"/>
    </source>
</evidence>
<name>A0ABV3EJM1_9ACTN</name>
<proteinExistence type="predicted"/>
<gene>
    <name evidence="1" type="ORF">AB0D95_03755</name>
</gene>
<protein>
    <submittedName>
        <fullName evidence="1">Uncharacterized protein</fullName>
    </submittedName>
</protein>
<reference evidence="1 2" key="1">
    <citation type="submission" date="2024-06" db="EMBL/GenBank/DDBJ databases">
        <title>The Natural Products Discovery Center: Release of the First 8490 Sequenced Strains for Exploring Actinobacteria Biosynthetic Diversity.</title>
        <authorList>
            <person name="Kalkreuter E."/>
            <person name="Kautsar S.A."/>
            <person name="Yang D."/>
            <person name="Bader C.D."/>
            <person name="Teijaro C.N."/>
            <person name="Fluegel L."/>
            <person name="Davis C.M."/>
            <person name="Simpson J.R."/>
            <person name="Lauterbach L."/>
            <person name="Steele A.D."/>
            <person name="Gui C."/>
            <person name="Meng S."/>
            <person name="Li G."/>
            <person name="Viehrig K."/>
            <person name="Ye F."/>
            <person name="Su P."/>
            <person name="Kiefer A.F."/>
            <person name="Nichols A."/>
            <person name="Cepeda A.J."/>
            <person name="Yan W."/>
            <person name="Fan B."/>
            <person name="Jiang Y."/>
            <person name="Adhikari A."/>
            <person name="Zheng C.-J."/>
            <person name="Schuster L."/>
            <person name="Cowan T.M."/>
            <person name="Smanski M.J."/>
            <person name="Chevrette M.G."/>
            <person name="De Carvalho L.P.S."/>
            <person name="Shen B."/>
        </authorList>
    </citation>
    <scope>NUCLEOTIDE SEQUENCE [LARGE SCALE GENOMIC DNA]</scope>
    <source>
        <strain evidence="1 2">NPDC048117</strain>
    </source>
</reference>
<accession>A0ABV3EJM1</accession>
<dbReference type="Proteomes" id="UP001551584">
    <property type="component" value="Unassembled WGS sequence"/>
</dbReference>
<dbReference type="RefSeq" id="WP_359268606.1">
    <property type="nucleotide sequence ID" value="NZ_JBEZNA010000005.1"/>
</dbReference>